<dbReference type="Proteomes" id="UP000826271">
    <property type="component" value="Unassembled WGS sequence"/>
</dbReference>
<gene>
    <name evidence="2" type="ORF">BUALT_Bualt09G0007800</name>
</gene>
<protein>
    <recommendedName>
        <fullName evidence="1">Retrotransposon gag domain-containing protein</fullName>
    </recommendedName>
</protein>
<dbReference type="PANTHER" id="PTHR33223">
    <property type="entry name" value="CCHC-TYPE DOMAIN-CONTAINING PROTEIN"/>
    <property type="match status" value="1"/>
</dbReference>
<organism evidence="2 3">
    <name type="scientific">Buddleja alternifolia</name>
    <dbReference type="NCBI Taxonomy" id="168488"/>
    <lineage>
        <taxon>Eukaryota</taxon>
        <taxon>Viridiplantae</taxon>
        <taxon>Streptophyta</taxon>
        <taxon>Embryophyta</taxon>
        <taxon>Tracheophyta</taxon>
        <taxon>Spermatophyta</taxon>
        <taxon>Magnoliopsida</taxon>
        <taxon>eudicotyledons</taxon>
        <taxon>Gunneridae</taxon>
        <taxon>Pentapetalae</taxon>
        <taxon>asterids</taxon>
        <taxon>lamiids</taxon>
        <taxon>Lamiales</taxon>
        <taxon>Scrophulariaceae</taxon>
        <taxon>Buddlejeae</taxon>
        <taxon>Buddleja</taxon>
    </lineage>
</organism>
<reference evidence="2" key="1">
    <citation type="submission" date="2019-10" db="EMBL/GenBank/DDBJ databases">
        <authorList>
            <person name="Zhang R."/>
            <person name="Pan Y."/>
            <person name="Wang J."/>
            <person name="Ma R."/>
            <person name="Yu S."/>
        </authorList>
    </citation>
    <scope>NUCLEOTIDE SEQUENCE</scope>
    <source>
        <strain evidence="2">LA-IB0</strain>
        <tissue evidence="2">Leaf</tissue>
    </source>
</reference>
<comment type="caution">
    <text evidence="2">The sequence shown here is derived from an EMBL/GenBank/DDBJ whole genome shotgun (WGS) entry which is preliminary data.</text>
</comment>
<name>A0AAV6WZH9_9LAMI</name>
<evidence type="ECO:0000259" key="1">
    <source>
        <dbReference type="Pfam" id="PF03732"/>
    </source>
</evidence>
<evidence type="ECO:0000313" key="2">
    <source>
        <dbReference type="EMBL" id="KAG8375906.1"/>
    </source>
</evidence>
<dbReference type="PANTHER" id="PTHR33223:SF10">
    <property type="entry name" value="AMINOTRANSFERASE-LIKE PLANT MOBILE DOMAIN-CONTAINING PROTEIN"/>
    <property type="match status" value="1"/>
</dbReference>
<accession>A0AAV6WZH9</accession>
<dbReference type="AlphaFoldDB" id="A0AAV6WZH9"/>
<proteinExistence type="predicted"/>
<evidence type="ECO:0000313" key="3">
    <source>
        <dbReference type="Proteomes" id="UP000826271"/>
    </source>
</evidence>
<dbReference type="InterPro" id="IPR005162">
    <property type="entry name" value="Retrotrans_gag_dom"/>
</dbReference>
<keyword evidence="3" id="KW-1185">Reference proteome</keyword>
<dbReference type="Pfam" id="PF03732">
    <property type="entry name" value="Retrotrans_gag"/>
    <property type="match status" value="1"/>
</dbReference>
<dbReference type="EMBL" id="WHWC01000009">
    <property type="protein sequence ID" value="KAG8375906.1"/>
    <property type="molecule type" value="Genomic_DNA"/>
</dbReference>
<feature type="domain" description="Retrotransposon gag" evidence="1">
    <location>
        <begin position="2"/>
        <end position="87"/>
    </location>
</feature>
<sequence>MLTDRAKDWFTHLPTGYIVDYVEFMRKFEYNFANKEKYMKYVTHLFSIKQKEDEELRSFVDRFNNEALDVQSLMNEIKINLMINALKIRPFTDALVKDRPDDMEELMMMDQKRDLNVKKDKDIDPKVLLEIVVEVKIKEEVTIVVTIKNTAVISARINPQEE</sequence>